<dbReference type="PANTHER" id="PTHR43568">
    <property type="entry name" value="P PROTEIN"/>
    <property type="match status" value="1"/>
</dbReference>
<proteinExistence type="inferred from homology"/>
<comment type="caution">
    <text evidence="10">The sequence shown here is derived from an EMBL/GenBank/DDBJ whole genome shotgun (WGS) entry which is preliminary data.</text>
</comment>
<evidence type="ECO:0000313" key="10">
    <source>
        <dbReference type="EMBL" id="HEN27205.1"/>
    </source>
</evidence>
<dbReference type="AlphaFoldDB" id="A0A7C2K3L1"/>
<dbReference type="EMBL" id="DSOL01000021">
    <property type="protein sequence ID" value="HEN27205.1"/>
    <property type="molecule type" value="Genomic_DNA"/>
</dbReference>
<dbReference type="PANTHER" id="PTHR43568:SF1">
    <property type="entry name" value="P PROTEIN"/>
    <property type="match status" value="1"/>
</dbReference>
<evidence type="ECO:0000256" key="4">
    <source>
        <dbReference type="ARBA" id="ARBA00022475"/>
    </source>
</evidence>
<keyword evidence="5 8" id="KW-0812">Transmembrane</keyword>
<evidence type="ECO:0000259" key="9">
    <source>
        <dbReference type="Pfam" id="PF03600"/>
    </source>
</evidence>
<protein>
    <recommendedName>
        <fullName evidence="9">Citrate transporter-like domain-containing protein</fullName>
    </recommendedName>
</protein>
<dbReference type="CDD" id="cd01116">
    <property type="entry name" value="P_permease"/>
    <property type="match status" value="1"/>
</dbReference>
<keyword evidence="6 8" id="KW-1133">Transmembrane helix</keyword>
<accession>A0A7C2K3L1</accession>
<name>A0A7C2K3L1_UNCW3</name>
<feature type="transmembrane region" description="Helical" evidence="8">
    <location>
        <begin position="248"/>
        <end position="264"/>
    </location>
</feature>
<evidence type="ECO:0000256" key="5">
    <source>
        <dbReference type="ARBA" id="ARBA00022692"/>
    </source>
</evidence>
<comment type="subcellular location">
    <subcellularLocation>
        <location evidence="1">Cell membrane</location>
        <topology evidence="1">Multi-pass membrane protein</topology>
    </subcellularLocation>
</comment>
<evidence type="ECO:0000256" key="2">
    <source>
        <dbReference type="ARBA" id="ARBA00009843"/>
    </source>
</evidence>
<dbReference type="Pfam" id="PF03600">
    <property type="entry name" value="CitMHS"/>
    <property type="match status" value="1"/>
</dbReference>
<dbReference type="InterPro" id="IPR004680">
    <property type="entry name" value="Cit_transptr-like_dom"/>
</dbReference>
<feature type="transmembrane region" description="Helical" evidence="8">
    <location>
        <begin position="315"/>
        <end position="339"/>
    </location>
</feature>
<evidence type="ECO:0000256" key="8">
    <source>
        <dbReference type="SAM" id="Phobius"/>
    </source>
</evidence>
<feature type="transmembrane region" description="Helical" evidence="8">
    <location>
        <begin position="30"/>
        <end position="47"/>
    </location>
</feature>
<feature type="domain" description="Citrate transporter-like" evidence="9">
    <location>
        <begin position="18"/>
        <end position="366"/>
    </location>
</feature>
<dbReference type="InterPro" id="IPR051475">
    <property type="entry name" value="Diverse_Ion_Transporter"/>
</dbReference>
<feature type="transmembrane region" description="Helical" evidence="8">
    <location>
        <begin position="225"/>
        <end position="242"/>
    </location>
</feature>
<sequence length="428" mass="47755">MEVVSSKYLLITIFTVSFLFIAWERWHRTVISMLAAIAVIVLGYLTPQEAWNFIDFNTLGLLLGMMIIVSFFRRTGFFEYIAIKAIKVSKGDYFILFAFFFILTGVVSAFLDNVTTVLVFSPIIILVTKMTGISPFPYLIGEIIASNIGGTATLIGDPPNIIIGSASGLSFNDFIANLALPVAVIMVLTIFFLKWMFSKEYKISGKFDVSQVKIDERGAVKNKGLLVKTLFVFGFVIIGFVLHDKLKILPSIVALTGAVVLLFLNNENPEPFFHEVEWTTLFFFGGLFILVGALEKFHIIESIANFLLRFSKGELTLILIIGFLSFFFTTIMGAIPFVVTMAPIINAIINKMPNIHGETLWWTLSLTSCFMGNATLISAAANLVVADISGKTEKKITFKNYLKYGFPASVFTFIIAMGYVILKYYILR</sequence>
<evidence type="ECO:0000256" key="1">
    <source>
        <dbReference type="ARBA" id="ARBA00004651"/>
    </source>
</evidence>
<keyword evidence="7 8" id="KW-0472">Membrane</keyword>
<feature type="transmembrane region" description="Helical" evidence="8">
    <location>
        <begin position="6"/>
        <end position="23"/>
    </location>
</feature>
<keyword evidence="4" id="KW-1003">Cell membrane</keyword>
<gene>
    <name evidence="10" type="ORF">ENQ77_00750</name>
</gene>
<dbReference type="GO" id="GO:0005886">
    <property type="term" value="C:plasma membrane"/>
    <property type="evidence" value="ECO:0007669"/>
    <property type="project" value="UniProtKB-SubCell"/>
</dbReference>
<evidence type="ECO:0000256" key="7">
    <source>
        <dbReference type="ARBA" id="ARBA00023136"/>
    </source>
</evidence>
<feature type="transmembrane region" description="Helical" evidence="8">
    <location>
        <begin position="174"/>
        <end position="197"/>
    </location>
</feature>
<feature type="transmembrane region" description="Helical" evidence="8">
    <location>
        <begin position="360"/>
        <end position="384"/>
    </location>
</feature>
<evidence type="ECO:0000256" key="3">
    <source>
        <dbReference type="ARBA" id="ARBA00022448"/>
    </source>
</evidence>
<dbReference type="PRINTS" id="PR00758">
    <property type="entry name" value="ARSENICPUMP"/>
</dbReference>
<feature type="transmembrane region" description="Helical" evidence="8">
    <location>
        <begin position="93"/>
        <end position="111"/>
    </location>
</feature>
<dbReference type="GO" id="GO:0015105">
    <property type="term" value="F:arsenite transmembrane transporter activity"/>
    <property type="evidence" value="ECO:0007669"/>
    <property type="project" value="InterPro"/>
</dbReference>
<organism evidence="10">
    <name type="scientific">candidate division WOR-3 bacterium</name>
    <dbReference type="NCBI Taxonomy" id="2052148"/>
    <lineage>
        <taxon>Bacteria</taxon>
        <taxon>Bacteria division WOR-3</taxon>
    </lineage>
</organism>
<keyword evidence="3" id="KW-0813">Transport</keyword>
<evidence type="ECO:0000256" key="6">
    <source>
        <dbReference type="ARBA" id="ARBA00022989"/>
    </source>
</evidence>
<feature type="transmembrane region" description="Helical" evidence="8">
    <location>
        <begin position="276"/>
        <end position="295"/>
    </location>
</feature>
<feature type="transmembrane region" description="Helical" evidence="8">
    <location>
        <begin position="53"/>
        <end position="72"/>
    </location>
</feature>
<reference evidence="10" key="1">
    <citation type="journal article" date="2020" name="mSystems">
        <title>Genome- and Community-Level Interaction Insights into Carbon Utilization and Element Cycling Functions of Hydrothermarchaeota in Hydrothermal Sediment.</title>
        <authorList>
            <person name="Zhou Z."/>
            <person name="Liu Y."/>
            <person name="Xu W."/>
            <person name="Pan J."/>
            <person name="Luo Z.H."/>
            <person name="Li M."/>
        </authorList>
    </citation>
    <scope>NUCLEOTIDE SEQUENCE [LARGE SCALE GENOMIC DNA]</scope>
    <source>
        <strain evidence="10">SpSt-34</strain>
    </source>
</reference>
<dbReference type="InterPro" id="IPR000802">
    <property type="entry name" value="Arsenical_pump_ArsB"/>
</dbReference>
<comment type="similarity">
    <text evidence="2">Belongs to the CitM (TC 2.A.11) transporter family.</text>
</comment>
<feature type="transmembrane region" description="Helical" evidence="8">
    <location>
        <begin position="404"/>
        <end position="426"/>
    </location>
</feature>